<dbReference type="SUPFAM" id="SSF69279">
    <property type="entry name" value="Phage tail proteins"/>
    <property type="match status" value="1"/>
</dbReference>
<dbReference type="OrthoDB" id="1065075at2"/>
<gene>
    <name evidence="1" type="ORF">D6B99_11685</name>
</gene>
<dbReference type="KEGG" id="ark:D6B99_11685"/>
<reference evidence="1 2" key="1">
    <citation type="submission" date="2018-09" db="EMBL/GenBank/DDBJ databases">
        <title>Arachidicoccus sp. nov., a bacterium isolated from soil.</title>
        <authorList>
            <person name="Weon H.-Y."/>
            <person name="Kwon S.-W."/>
            <person name="Lee S.A."/>
        </authorList>
    </citation>
    <scope>NUCLEOTIDE SEQUENCE [LARGE SCALE GENOMIC DNA]</scope>
    <source>
        <strain evidence="1 2">KIS59-12</strain>
    </source>
</reference>
<evidence type="ECO:0000313" key="1">
    <source>
        <dbReference type="EMBL" id="AYD48199.1"/>
    </source>
</evidence>
<organism evidence="1 2">
    <name type="scientific">Arachidicoccus soli</name>
    <dbReference type="NCBI Taxonomy" id="2341117"/>
    <lineage>
        <taxon>Bacteria</taxon>
        <taxon>Pseudomonadati</taxon>
        <taxon>Bacteroidota</taxon>
        <taxon>Chitinophagia</taxon>
        <taxon>Chitinophagales</taxon>
        <taxon>Chitinophagaceae</taxon>
        <taxon>Arachidicoccus</taxon>
    </lineage>
</organism>
<dbReference type="Proteomes" id="UP000266118">
    <property type="component" value="Chromosome"/>
</dbReference>
<sequence length="324" mass="36212">MFWMCSKITVGSLPPFYCTSAKWKRSVDNYADSATVTVPALYFLKKSGNIYNPKVVGTYLFAEGMPIQIELGYNGNLVTRFKGFIKRINYAAPLELECEGYSYPLQKIYINKTYTNSSVKKILTDLLQGTGISISSDTADVPINEAVFKNASGVQILEWLKKKCLLTVYFNFNEIYVGLRATEPKGSVDFHIGWNTVNANDLLFSGYKEFSTVRINGVYRKSNGDLNVTTTDGNGSVKTIHLDVDMTTAWQQKIINDRKLIYTSMGYTGKLTAFLEPYTDIGMTAKITDDKYPERSGSYFVESVEGSFSNRGGRQIVGIGFSLN</sequence>
<evidence type="ECO:0000313" key="2">
    <source>
        <dbReference type="Proteomes" id="UP000266118"/>
    </source>
</evidence>
<protein>
    <submittedName>
        <fullName evidence="1">Uncharacterized protein</fullName>
    </submittedName>
</protein>
<proteinExistence type="predicted"/>
<accession>A0A386HRB8</accession>
<keyword evidence="2" id="KW-1185">Reference proteome</keyword>
<dbReference type="EMBL" id="CP032489">
    <property type="protein sequence ID" value="AYD48199.1"/>
    <property type="molecule type" value="Genomic_DNA"/>
</dbReference>
<name>A0A386HRB8_9BACT</name>
<dbReference type="AlphaFoldDB" id="A0A386HRB8"/>